<dbReference type="GO" id="GO:0055085">
    <property type="term" value="P:transmembrane transport"/>
    <property type="evidence" value="ECO:0007669"/>
    <property type="project" value="InterPro"/>
</dbReference>
<evidence type="ECO:0000256" key="2">
    <source>
        <dbReference type="ARBA" id="ARBA00022448"/>
    </source>
</evidence>
<evidence type="ECO:0000256" key="5">
    <source>
        <dbReference type="ARBA" id="ARBA00022989"/>
    </source>
</evidence>
<feature type="transmembrane region" description="Helical" evidence="7">
    <location>
        <begin position="140"/>
        <end position="160"/>
    </location>
</feature>
<evidence type="ECO:0000256" key="4">
    <source>
        <dbReference type="ARBA" id="ARBA00022692"/>
    </source>
</evidence>
<dbReference type="KEGG" id="cohn:KCTCHS21_58950"/>
<dbReference type="InterPro" id="IPR000515">
    <property type="entry name" value="MetI-like"/>
</dbReference>
<accession>A0A3T1DEA7</accession>
<keyword evidence="3" id="KW-1003">Cell membrane</keyword>
<dbReference type="GO" id="GO:0005886">
    <property type="term" value="C:plasma membrane"/>
    <property type="evidence" value="ECO:0007669"/>
    <property type="project" value="UniProtKB-SubCell"/>
</dbReference>
<keyword evidence="10" id="KW-1185">Reference proteome</keyword>
<evidence type="ECO:0000256" key="3">
    <source>
        <dbReference type="ARBA" id="ARBA00022475"/>
    </source>
</evidence>
<dbReference type="Gene3D" id="1.10.3720.10">
    <property type="entry name" value="MetI-like"/>
    <property type="match status" value="1"/>
</dbReference>
<dbReference type="PANTHER" id="PTHR43744">
    <property type="entry name" value="ABC TRANSPORTER PERMEASE PROTEIN MG189-RELATED-RELATED"/>
    <property type="match status" value="1"/>
</dbReference>
<dbReference type="RefSeq" id="WP_130616002.1">
    <property type="nucleotide sequence ID" value="NZ_AP019400.1"/>
</dbReference>
<feature type="transmembrane region" description="Helical" evidence="7">
    <location>
        <begin position="72"/>
        <end position="96"/>
    </location>
</feature>
<dbReference type="InterPro" id="IPR035906">
    <property type="entry name" value="MetI-like_sf"/>
</dbReference>
<comment type="subcellular location">
    <subcellularLocation>
        <location evidence="1">Cell membrane</location>
        <topology evidence="1">Multi-pass membrane protein</topology>
    </subcellularLocation>
</comment>
<name>A0A3T1DEA7_9BACL</name>
<dbReference type="CDD" id="cd06261">
    <property type="entry name" value="TM_PBP2"/>
    <property type="match status" value="1"/>
</dbReference>
<feature type="transmembrane region" description="Helical" evidence="7">
    <location>
        <begin position="262"/>
        <end position="283"/>
    </location>
</feature>
<dbReference type="SUPFAM" id="SSF161098">
    <property type="entry name" value="MetI-like"/>
    <property type="match status" value="1"/>
</dbReference>
<evidence type="ECO:0000313" key="9">
    <source>
        <dbReference type="EMBL" id="BBI36496.1"/>
    </source>
</evidence>
<evidence type="ECO:0000259" key="8">
    <source>
        <dbReference type="PROSITE" id="PS50928"/>
    </source>
</evidence>
<evidence type="ECO:0000256" key="7">
    <source>
        <dbReference type="SAM" id="Phobius"/>
    </source>
</evidence>
<feature type="transmembrane region" description="Helical" evidence="7">
    <location>
        <begin position="108"/>
        <end position="128"/>
    </location>
</feature>
<keyword evidence="6 7" id="KW-0472">Membrane</keyword>
<dbReference type="OrthoDB" id="157184at2"/>
<dbReference type="EMBL" id="AP019400">
    <property type="protein sequence ID" value="BBI36496.1"/>
    <property type="molecule type" value="Genomic_DNA"/>
</dbReference>
<dbReference type="PROSITE" id="PS50928">
    <property type="entry name" value="ABC_TM1"/>
    <property type="match status" value="1"/>
</dbReference>
<feature type="domain" description="ABC transmembrane type-1" evidence="8">
    <location>
        <begin position="73"/>
        <end position="280"/>
    </location>
</feature>
<feature type="transmembrane region" description="Helical" evidence="7">
    <location>
        <begin position="181"/>
        <end position="203"/>
    </location>
</feature>
<dbReference type="Proteomes" id="UP000289856">
    <property type="component" value="Chromosome"/>
</dbReference>
<reference evidence="9 10" key="1">
    <citation type="submission" date="2019-01" db="EMBL/GenBank/DDBJ databases">
        <title>Complete genome sequence of Cohnella hallensis HS21 isolated from Korean fir (Abies koreana) rhizospheric soil.</title>
        <authorList>
            <person name="Jiang L."/>
            <person name="Kang S.W."/>
            <person name="Kim S."/>
            <person name="Jung J."/>
            <person name="Kim C.Y."/>
            <person name="Kim D.H."/>
            <person name="Kim S.W."/>
            <person name="Lee J."/>
        </authorList>
    </citation>
    <scope>NUCLEOTIDE SEQUENCE [LARGE SCALE GENOMIC DNA]</scope>
    <source>
        <strain evidence="9 10">HS21</strain>
    </source>
</reference>
<dbReference type="AlphaFoldDB" id="A0A3T1DEA7"/>
<gene>
    <name evidence="9" type="ORF">KCTCHS21_58950</name>
</gene>
<evidence type="ECO:0000256" key="6">
    <source>
        <dbReference type="ARBA" id="ARBA00023136"/>
    </source>
</evidence>
<evidence type="ECO:0000256" key="1">
    <source>
        <dbReference type="ARBA" id="ARBA00004651"/>
    </source>
</evidence>
<protein>
    <submittedName>
        <fullName evidence="9">Sugar ABC transporter permease</fullName>
    </submittedName>
</protein>
<keyword evidence="4 7" id="KW-0812">Transmembrane</keyword>
<proteinExistence type="predicted"/>
<organism evidence="9 10">
    <name type="scientific">Cohnella abietis</name>
    <dbReference type="NCBI Taxonomy" id="2507935"/>
    <lineage>
        <taxon>Bacteria</taxon>
        <taxon>Bacillati</taxon>
        <taxon>Bacillota</taxon>
        <taxon>Bacilli</taxon>
        <taxon>Bacillales</taxon>
        <taxon>Paenibacillaceae</taxon>
        <taxon>Cohnella</taxon>
    </lineage>
</organism>
<dbReference type="PANTHER" id="PTHR43744:SF9">
    <property type="entry name" value="POLYGALACTURONAN_RHAMNOGALACTURONAN TRANSPORT SYSTEM PERMEASE PROTEIN YTCP"/>
    <property type="match status" value="1"/>
</dbReference>
<keyword evidence="5 7" id="KW-1133">Transmembrane helix</keyword>
<evidence type="ECO:0000313" key="10">
    <source>
        <dbReference type="Proteomes" id="UP000289856"/>
    </source>
</evidence>
<keyword evidence="2" id="KW-0813">Transport</keyword>
<sequence>MKLNAREVTFQTLNYLVFTVFTVVCIYPFYYLLIVSLSDPQEASKGLVTFWPIELTFNNYAQILKIDGIGRAFFISGFRAIIGTVLTLLFTSMFAYGLTKQRTFGRKFMYRAVVISMYLNAGLIPWFITMKMLGLKDSFLLYILPGLIGPFFLILIKTYFEQISAAIEESALVDGAGYFTIFLKIIMPISTPIVAAVAVFSAVGHWNSWQDNFFLVSDRNLQTIQLVLLNFLRESETIAQQLAQNQNGLQELANANRTLTPFTIKTTITMVVSIPIICVYPWLQKYFVKGIMLGAVKG</sequence>
<feature type="transmembrane region" description="Helical" evidence="7">
    <location>
        <begin position="12"/>
        <end position="33"/>
    </location>
</feature>